<comment type="catalytic activity">
    <reaction evidence="10">
        <text>8-oxo-dGTP + H2O = 8-oxo-dGMP + diphosphate + H(+)</text>
        <dbReference type="Rhea" id="RHEA:31575"/>
        <dbReference type="ChEBI" id="CHEBI:15377"/>
        <dbReference type="ChEBI" id="CHEBI:15378"/>
        <dbReference type="ChEBI" id="CHEBI:33019"/>
        <dbReference type="ChEBI" id="CHEBI:63224"/>
        <dbReference type="ChEBI" id="CHEBI:77896"/>
        <dbReference type="EC" id="3.6.1.55"/>
    </reaction>
</comment>
<dbReference type="GO" id="GO:0046872">
    <property type="term" value="F:metal ion binding"/>
    <property type="evidence" value="ECO:0007669"/>
    <property type="project" value="UniProtKB-KW"/>
</dbReference>
<dbReference type="PROSITE" id="PS51462">
    <property type="entry name" value="NUDIX"/>
    <property type="match status" value="1"/>
</dbReference>
<comment type="similarity">
    <text evidence="2">Belongs to the Nudix hydrolase family.</text>
</comment>
<dbReference type="GO" id="GO:0035539">
    <property type="term" value="F:8-oxo-7,8-dihydrodeoxyguanosine triphosphate pyrophosphatase activity"/>
    <property type="evidence" value="ECO:0007669"/>
    <property type="project" value="UniProtKB-EC"/>
</dbReference>
<evidence type="ECO:0000256" key="4">
    <source>
        <dbReference type="ARBA" id="ARBA00022705"/>
    </source>
</evidence>
<feature type="domain" description="Nudix hydrolase" evidence="12">
    <location>
        <begin position="4"/>
        <end position="137"/>
    </location>
</feature>
<dbReference type="GO" id="GO:0044715">
    <property type="term" value="F:8-oxo-dGDP phosphatase activity"/>
    <property type="evidence" value="ECO:0007669"/>
    <property type="project" value="TreeGrafter"/>
</dbReference>
<dbReference type="AlphaFoldDB" id="A0A6N7VRX6"/>
<dbReference type="GO" id="GO:0006281">
    <property type="term" value="P:DNA repair"/>
    <property type="evidence" value="ECO:0007669"/>
    <property type="project" value="UniProtKB-KW"/>
</dbReference>
<keyword evidence="3" id="KW-0515">Mutator protein</keyword>
<evidence type="ECO:0000256" key="5">
    <source>
        <dbReference type="ARBA" id="ARBA00022723"/>
    </source>
</evidence>
<dbReference type="InterPro" id="IPR000086">
    <property type="entry name" value="NUDIX_hydrolase_dom"/>
</dbReference>
<proteinExistence type="inferred from homology"/>
<reference evidence="13 14" key="1">
    <citation type="submission" date="2019-08" db="EMBL/GenBank/DDBJ databases">
        <title>In-depth cultivation of the pig gut microbiome towards novel bacterial diversity and tailored functional studies.</title>
        <authorList>
            <person name="Wylensek D."/>
            <person name="Hitch T.C.A."/>
            <person name="Clavel T."/>
        </authorList>
    </citation>
    <scope>NUCLEOTIDE SEQUENCE [LARGE SCALE GENOMIC DNA]</scope>
    <source>
        <strain evidence="13 14">WB03_NA08</strain>
    </source>
</reference>
<evidence type="ECO:0000256" key="1">
    <source>
        <dbReference type="ARBA" id="ARBA00001946"/>
    </source>
</evidence>
<evidence type="ECO:0000256" key="10">
    <source>
        <dbReference type="ARBA" id="ARBA00035861"/>
    </source>
</evidence>
<organism evidence="13 14">
    <name type="scientific">Scrofimicrobium canadense</name>
    <dbReference type="NCBI Taxonomy" id="2652290"/>
    <lineage>
        <taxon>Bacteria</taxon>
        <taxon>Bacillati</taxon>
        <taxon>Actinomycetota</taxon>
        <taxon>Actinomycetes</taxon>
        <taxon>Actinomycetales</taxon>
        <taxon>Actinomycetaceae</taxon>
        <taxon>Scrofimicrobium</taxon>
    </lineage>
</organism>
<dbReference type="PANTHER" id="PTHR47707:SF1">
    <property type="entry name" value="NUDIX HYDROLASE FAMILY PROTEIN"/>
    <property type="match status" value="1"/>
</dbReference>
<evidence type="ECO:0000259" key="12">
    <source>
        <dbReference type="PROSITE" id="PS51462"/>
    </source>
</evidence>
<protein>
    <recommendedName>
        <fullName evidence="11">8-oxo-dGTP diphosphatase</fullName>
        <ecNumber evidence="11">3.6.1.55</ecNumber>
    </recommendedName>
</protein>
<dbReference type="PANTHER" id="PTHR47707">
    <property type="entry name" value="8-OXO-DGTP DIPHOSPHATASE"/>
    <property type="match status" value="1"/>
</dbReference>
<name>A0A6N7VRX6_9ACTO</name>
<keyword evidence="14" id="KW-1185">Reference proteome</keyword>
<dbReference type="Pfam" id="PF00293">
    <property type="entry name" value="NUDIX"/>
    <property type="match status" value="1"/>
</dbReference>
<dbReference type="PROSITE" id="PS00893">
    <property type="entry name" value="NUDIX_BOX"/>
    <property type="match status" value="1"/>
</dbReference>
<evidence type="ECO:0000313" key="14">
    <source>
        <dbReference type="Proteomes" id="UP000470875"/>
    </source>
</evidence>
<dbReference type="RefSeq" id="WP_318656578.1">
    <property type="nucleotide sequence ID" value="NZ_VULO01000007.1"/>
</dbReference>
<accession>A0A6N7VRX6</accession>
<dbReference type="Gene3D" id="3.90.79.10">
    <property type="entry name" value="Nucleoside Triphosphate Pyrophosphohydrolase"/>
    <property type="match status" value="1"/>
</dbReference>
<dbReference type="GO" id="GO:0044716">
    <property type="term" value="F:8-oxo-GDP phosphatase activity"/>
    <property type="evidence" value="ECO:0007669"/>
    <property type="project" value="TreeGrafter"/>
</dbReference>
<dbReference type="InterPro" id="IPR015797">
    <property type="entry name" value="NUDIX_hydrolase-like_dom_sf"/>
</dbReference>
<keyword evidence="7" id="KW-0378">Hydrolase</keyword>
<comment type="cofactor">
    <cofactor evidence="1">
        <name>Mg(2+)</name>
        <dbReference type="ChEBI" id="CHEBI:18420"/>
    </cofactor>
</comment>
<dbReference type="InterPro" id="IPR047127">
    <property type="entry name" value="MutT-like"/>
</dbReference>
<evidence type="ECO:0000256" key="7">
    <source>
        <dbReference type="ARBA" id="ARBA00022801"/>
    </source>
</evidence>
<evidence type="ECO:0000256" key="11">
    <source>
        <dbReference type="ARBA" id="ARBA00038905"/>
    </source>
</evidence>
<dbReference type="EMBL" id="VULO01000007">
    <property type="protein sequence ID" value="MSS84534.1"/>
    <property type="molecule type" value="Genomic_DNA"/>
</dbReference>
<keyword evidence="5" id="KW-0479">Metal-binding</keyword>
<sequence>MDPDSQLVVAAAIVDSLEQPTRLLCAARAYPEELKGMFELPGGKVKTQEGPEDALIREIREELNTGIMLGAEIPGPTNGAWPILHGRHMRVWAAQASENPQLTAVHSRLVVCAPKDLNTLPWLPTNWPIVEAIADAFGWSVGEKCETVEVTK</sequence>
<evidence type="ECO:0000256" key="2">
    <source>
        <dbReference type="ARBA" id="ARBA00005582"/>
    </source>
</evidence>
<keyword evidence="4" id="KW-0235">DNA replication</keyword>
<dbReference type="InterPro" id="IPR020084">
    <property type="entry name" value="NUDIX_hydrolase_CS"/>
</dbReference>
<keyword evidence="9" id="KW-0234">DNA repair</keyword>
<gene>
    <name evidence="13" type="ORF">FYJ24_07100</name>
</gene>
<dbReference type="GO" id="GO:0008413">
    <property type="term" value="F:8-oxo-7,8-dihydroguanosine triphosphate pyrophosphatase activity"/>
    <property type="evidence" value="ECO:0007669"/>
    <property type="project" value="TreeGrafter"/>
</dbReference>
<keyword evidence="6" id="KW-0227">DNA damage</keyword>
<evidence type="ECO:0000313" key="13">
    <source>
        <dbReference type="EMBL" id="MSS84534.1"/>
    </source>
</evidence>
<comment type="caution">
    <text evidence="13">The sequence shown here is derived from an EMBL/GenBank/DDBJ whole genome shotgun (WGS) entry which is preliminary data.</text>
</comment>
<evidence type="ECO:0000256" key="9">
    <source>
        <dbReference type="ARBA" id="ARBA00023204"/>
    </source>
</evidence>
<dbReference type="GO" id="GO:0006260">
    <property type="term" value="P:DNA replication"/>
    <property type="evidence" value="ECO:0007669"/>
    <property type="project" value="UniProtKB-KW"/>
</dbReference>
<dbReference type="Proteomes" id="UP000470875">
    <property type="component" value="Unassembled WGS sequence"/>
</dbReference>
<keyword evidence="8" id="KW-0460">Magnesium</keyword>
<evidence type="ECO:0000256" key="6">
    <source>
        <dbReference type="ARBA" id="ARBA00022763"/>
    </source>
</evidence>
<dbReference type="SUPFAM" id="SSF55811">
    <property type="entry name" value="Nudix"/>
    <property type="match status" value="1"/>
</dbReference>
<evidence type="ECO:0000256" key="8">
    <source>
        <dbReference type="ARBA" id="ARBA00022842"/>
    </source>
</evidence>
<dbReference type="EC" id="3.6.1.55" evidence="11"/>
<evidence type="ECO:0000256" key="3">
    <source>
        <dbReference type="ARBA" id="ARBA00022457"/>
    </source>
</evidence>